<dbReference type="PANTHER" id="PTHR30028:SF0">
    <property type="entry name" value="PROTEIN ALUMINUM SENSITIVE 3"/>
    <property type="match status" value="1"/>
</dbReference>
<evidence type="ECO:0000256" key="6">
    <source>
        <dbReference type="SAM" id="Phobius"/>
    </source>
</evidence>
<gene>
    <name evidence="7" type="ORF">SAMN02745975_00384</name>
</gene>
<evidence type="ECO:0000256" key="4">
    <source>
        <dbReference type="ARBA" id="ARBA00022989"/>
    </source>
</evidence>
<dbReference type="OrthoDB" id="9791807at2"/>
<dbReference type="PANTHER" id="PTHR30028">
    <property type="entry name" value="UPF0014 INNER MEMBRANE PROTEIN YBBM-RELATED"/>
    <property type="match status" value="1"/>
</dbReference>
<keyword evidence="4 6" id="KW-1133">Transmembrane helix</keyword>
<evidence type="ECO:0000256" key="3">
    <source>
        <dbReference type="ARBA" id="ARBA00022692"/>
    </source>
</evidence>
<keyword evidence="3 6" id="KW-0812">Transmembrane</keyword>
<feature type="transmembrane region" description="Helical" evidence="6">
    <location>
        <begin position="214"/>
        <end position="236"/>
    </location>
</feature>
<comment type="similarity">
    <text evidence="2">Belongs to the UPF0014 family.</text>
</comment>
<dbReference type="EMBL" id="FQZV01000005">
    <property type="protein sequence ID" value="SHI68437.1"/>
    <property type="molecule type" value="Genomic_DNA"/>
</dbReference>
<dbReference type="Proteomes" id="UP000184536">
    <property type="component" value="Unassembled WGS sequence"/>
</dbReference>
<comment type="subcellular location">
    <subcellularLocation>
        <location evidence="1">Membrane</location>
        <topology evidence="1">Multi-pass membrane protein</topology>
    </subcellularLocation>
</comment>
<keyword evidence="5 6" id="KW-0472">Membrane</keyword>
<dbReference type="GO" id="GO:0005886">
    <property type="term" value="C:plasma membrane"/>
    <property type="evidence" value="ECO:0007669"/>
    <property type="project" value="TreeGrafter"/>
</dbReference>
<evidence type="ECO:0000256" key="2">
    <source>
        <dbReference type="ARBA" id="ARBA00005268"/>
    </source>
</evidence>
<feature type="transmembrane region" description="Helical" evidence="6">
    <location>
        <begin position="117"/>
        <end position="137"/>
    </location>
</feature>
<organism evidence="7 8">
    <name type="scientific">Geosporobacter subterraneus DSM 17957</name>
    <dbReference type="NCBI Taxonomy" id="1121919"/>
    <lineage>
        <taxon>Bacteria</taxon>
        <taxon>Bacillati</taxon>
        <taxon>Bacillota</taxon>
        <taxon>Clostridia</taxon>
        <taxon>Peptostreptococcales</taxon>
        <taxon>Thermotaleaceae</taxon>
        <taxon>Geosporobacter</taxon>
    </lineage>
</organism>
<accession>A0A1M6D5A7</accession>
<dbReference type="AlphaFoldDB" id="A0A1M6D5A7"/>
<proteinExistence type="inferred from homology"/>
<feature type="transmembrane region" description="Helical" evidence="6">
    <location>
        <begin position="89"/>
        <end position="111"/>
    </location>
</feature>
<feature type="transmembrane region" description="Helical" evidence="6">
    <location>
        <begin position="187"/>
        <end position="208"/>
    </location>
</feature>
<feature type="transmembrane region" description="Helical" evidence="6">
    <location>
        <begin position="59"/>
        <end position="77"/>
    </location>
</feature>
<reference evidence="8" key="1">
    <citation type="submission" date="2016-11" db="EMBL/GenBank/DDBJ databases">
        <authorList>
            <person name="Varghese N."/>
            <person name="Submissions S."/>
        </authorList>
    </citation>
    <scope>NUCLEOTIDE SEQUENCE [LARGE SCALE GENOMIC DNA]</scope>
    <source>
        <strain evidence="8">DSM 17957</strain>
    </source>
</reference>
<dbReference type="STRING" id="1121919.SAMN02745975_00384"/>
<evidence type="ECO:0000256" key="1">
    <source>
        <dbReference type="ARBA" id="ARBA00004141"/>
    </source>
</evidence>
<evidence type="ECO:0000313" key="7">
    <source>
        <dbReference type="EMBL" id="SHI68437.1"/>
    </source>
</evidence>
<dbReference type="Pfam" id="PF03649">
    <property type="entry name" value="UPF0014"/>
    <property type="match status" value="1"/>
</dbReference>
<dbReference type="RefSeq" id="WP_110939680.1">
    <property type="nucleotide sequence ID" value="NZ_FQZV01000005.1"/>
</dbReference>
<evidence type="ECO:0000313" key="8">
    <source>
        <dbReference type="Proteomes" id="UP000184536"/>
    </source>
</evidence>
<keyword evidence="8" id="KW-1185">Reference proteome</keyword>
<dbReference type="InterPro" id="IPR005226">
    <property type="entry name" value="UPF0014_fam"/>
</dbReference>
<name>A0A1M6D5A7_9FIRM</name>
<sequence>MNIFSLSMASLLMLIPLAFSKVQKLHLEKEILIGTLRAVLQLSAIGFVLKYIFNVNNGLLTFVMILIMMFNASYLAAQRGKEIKNSKSIAFYAISAGTITTLGILIAVGSIEYVPSQVIPISGMIVGNSMVAVGLTFKQLRQNYLDKIQEIEVKLSLGASAKEASIGLIRDAVKTGMMPTVDSMKTLGIIQLPGMMTGLILAGVSPLVAIQYQILVTFMLSSAVSISAFTSSFLAYREFFNERVQLTLERK</sequence>
<evidence type="ECO:0000256" key="5">
    <source>
        <dbReference type="ARBA" id="ARBA00023136"/>
    </source>
</evidence>
<protein>
    <submittedName>
        <fullName evidence="7">Putative ABC transport system permease protein</fullName>
    </submittedName>
</protein>